<keyword evidence="3" id="KW-0328">Glycosyltransferase</keyword>
<keyword evidence="5 9" id="KW-0812">Transmembrane</keyword>
<dbReference type="PANTHER" id="PTHR48090">
    <property type="entry name" value="UNDECAPRENYL-PHOSPHATE 4-DEOXY-4-FORMAMIDO-L-ARABINOSE TRANSFERASE-RELATED"/>
    <property type="match status" value="1"/>
</dbReference>
<dbReference type="InterPro" id="IPR050256">
    <property type="entry name" value="Glycosyltransferase_2"/>
</dbReference>
<feature type="transmembrane region" description="Helical" evidence="9">
    <location>
        <begin position="263"/>
        <end position="288"/>
    </location>
</feature>
<evidence type="ECO:0000256" key="3">
    <source>
        <dbReference type="ARBA" id="ARBA00022676"/>
    </source>
</evidence>
<accession>A0A5C7W820</accession>
<keyword evidence="7 9" id="KW-0472">Membrane</keyword>
<proteinExistence type="inferred from homology"/>
<feature type="transmembrane region" description="Helical" evidence="9">
    <location>
        <begin position="230"/>
        <end position="251"/>
    </location>
</feature>
<comment type="subcellular location">
    <subcellularLocation>
        <location evidence="1">Cell membrane</location>
        <topology evidence="1">Multi-pass membrane protein</topology>
    </subcellularLocation>
</comment>
<comment type="caution">
    <text evidence="11">The sequence shown here is derived from an EMBL/GenBank/DDBJ whole genome shotgun (WGS) entry which is preliminary data.</text>
</comment>
<dbReference type="PANTHER" id="PTHR48090:SF1">
    <property type="entry name" value="PROPHAGE BACTOPRENOL GLUCOSYL TRANSFERASE HOMOLOG"/>
    <property type="match status" value="1"/>
</dbReference>
<evidence type="ECO:0000256" key="9">
    <source>
        <dbReference type="SAM" id="Phobius"/>
    </source>
</evidence>
<dbReference type="InterPro" id="IPR001173">
    <property type="entry name" value="Glyco_trans_2-like"/>
</dbReference>
<evidence type="ECO:0000256" key="4">
    <source>
        <dbReference type="ARBA" id="ARBA00022679"/>
    </source>
</evidence>
<evidence type="ECO:0000256" key="6">
    <source>
        <dbReference type="ARBA" id="ARBA00022989"/>
    </source>
</evidence>
<dbReference type="FunFam" id="3.90.550.10:FF:000079">
    <property type="entry name" value="Probable glycosyl transferase"/>
    <property type="match status" value="1"/>
</dbReference>
<keyword evidence="6 9" id="KW-1133">Transmembrane helix</keyword>
<evidence type="ECO:0000256" key="8">
    <source>
        <dbReference type="ARBA" id="ARBA00038152"/>
    </source>
</evidence>
<dbReference type="AlphaFoldDB" id="A0A5C7W820"/>
<evidence type="ECO:0000256" key="2">
    <source>
        <dbReference type="ARBA" id="ARBA00022475"/>
    </source>
</evidence>
<dbReference type="Proteomes" id="UP000321110">
    <property type="component" value="Unassembled WGS sequence"/>
</dbReference>
<evidence type="ECO:0000313" key="12">
    <source>
        <dbReference type="Proteomes" id="UP000321110"/>
    </source>
</evidence>
<organism evidence="11 12">
    <name type="scientific">Aquipseudomonas alcaligenes</name>
    <name type="common">Pseudomonas alcaligenes</name>
    <dbReference type="NCBI Taxonomy" id="43263"/>
    <lineage>
        <taxon>Bacteria</taxon>
        <taxon>Pseudomonadati</taxon>
        <taxon>Pseudomonadota</taxon>
        <taxon>Gammaproteobacteria</taxon>
        <taxon>Pseudomonadales</taxon>
        <taxon>Pseudomonadaceae</taxon>
        <taxon>Aquipseudomonas</taxon>
    </lineage>
</organism>
<evidence type="ECO:0000313" key="11">
    <source>
        <dbReference type="EMBL" id="TXI34111.1"/>
    </source>
</evidence>
<evidence type="ECO:0000259" key="10">
    <source>
        <dbReference type="Pfam" id="PF00535"/>
    </source>
</evidence>
<dbReference type="Gene3D" id="3.90.550.10">
    <property type="entry name" value="Spore Coat Polysaccharide Biosynthesis Protein SpsA, Chain A"/>
    <property type="match status" value="1"/>
</dbReference>
<name>A0A5C7W820_AQUAC</name>
<dbReference type="GO" id="GO:0005886">
    <property type="term" value="C:plasma membrane"/>
    <property type="evidence" value="ECO:0007669"/>
    <property type="project" value="UniProtKB-SubCell"/>
</dbReference>
<sequence length="311" mass="34846">MLELSLVIPVFNEAETVHLFSDRVVQVFSAHTDIRAELVFVNDGSSDDTLERLMAIQATNPSVRIVDLSRNFGKEAALTAGLQAASGQVIVPIDVDLQDPPELILEMIAKWREGFEVVLGRRVHRGSDSWAKRASAGWFYRIHNKIADPQIPPNVGDFRLMDRSVVDAINALPESRRFMKGLFAWVGFRTAYVDYARPERIAGTTKFNGWRLWNFALEGITSFSTDPLRIWTYLGMLVSFLSLLFAASIVLKVLIHGVDVPGYASLMVAVTFLGGLQLIGIGVIGEYLGRTYLESKRRPVFLVRRIYEAKD</sequence>
<evidence type="ECO:0000256" key="1">
    <source>
        <dbReference type="ARBA" id="ARBA00004651"/>
    </source>
</evidence>
<dbReference type="GO" id="GO:0016757">
    <property type="term" value="F:glycosyltransferase activity"/>
    <property type="evidence" value="ECO:0007669"/>
    <property type="project" value="UniProtKB-KW"/>
</dbReference>
<reference evidence="11 12" key="1">
    <citation type="submission" date="2018-09" db="EMBL/GenBank/DDBJ databases">
        <title>Metagenome Assembled Genomes from an Advanced Water Purification Facility.</title>
        <authorList>
            <person name="Stamps B.W."/>
            <person name="Spear J.R."/>
        </authorList>
    </citation>
    <scope>NUCLEOTIDE SEQUENCE [LARGE SCALE GENOMIC DNA]</scope>
    <source>
        <strain evidence="11">Bin_52_1</strain>
    </source>
</reference>
<dbReference type="Pfam" id="PF00535">
    <property type="entry name" value="Glycos_transf_2"/>
    <property type="match status" value="1"/>
</dbReference>
<gene>
    <name evidence="11" type="ORF">E6Q69_04780</name>
</gene>
<dbReference type="InterPro" id="IPR029044">
    <property type="entry name" value="Nucleotide-diphossugar_trans"/>
</dbReference>
<comment type="similarity">
    <text evidence="8">Belongs to the glycosyltransferase 2 family. GtrB subfamily.</text>
</comment>
<dbReference type="CDD" id="cd04187">
    <property type="entry name" value="DPM1_like_bac"/>
    <property type="match status" value="1"/>
</dbReference>
<evidence type="ECO:0000256" key="7">
    <source>
        <dbReference type="ARBA" id="ARBA00023136"/>
    </source>
</evidence>
<keyword evidence="2" id="KW-1003">Cell membrane</keyword>
<evidence type="ECO:0000256" key="5">
    <source>
        <dbReference type="ARBA" id="ARBA00022692"/>
    </source>
</evidence>
<protein>
    <submittedName>
        <fullName evidence="11">Glycosyltransferase</fullName>
    </submittedName>
</protein>
<dbReference type="SUPFAM" id="SSF53448">
    <property type="entry name" value="Nucleotide-diphospho-sugar transferases"/>
    <property type="match status" value="1"/>
</dbReference>
<dbReference type="EMBL" id="SSFO01000080">
    <property type="protein sequence ID" value="TXI34111.1"/>
    <property type="molecule type" value="Genomic_DNA"/>
</dbReference>
<feature type="domain" description="Glycosyltransferase 2-like" evidence="10">
    <location>
        <begin position="5"/>
        <end position="167"/>
    </location>
</feature>
<keyword evidence="4 11" id="KW-0808">Transferase</keyword>